<dbReference type="EMBL" id="JBHMFI010000001">
    <property type="protein sequence ID" value="MFB9070581.1"/>
    <property type="molecule type" value="Genomic_DNA"/>
</dbReference>
<feature type="region of interest" description="Disordered" evidence="1">
    <location>
        <begin position="33"/>
        <end position="59"/>
    </location>
</feature>
<protein>
    <submittedName>
        <fullName evidence="2">Uncharacterized protein</fullName>
    </submittedName>
</protein>
<name>A0ABV5FVA5_9MICC</name>
<dbReference type="Proteomes" id="UP001589575">
    <property type="component" value="Unassembled WGS sequence"/>
</dbReference>
<evidence type="ECO:0000313" key="3">
    <source>
        <dbReference type="Proteomes" id="UP001589575"/>
    </source>
</evidence>
<gene>
    <name evidence="2" type="ORF">ACFFX0_05005</name>
</gene>
<keyword evidence="3" id="KW-1185">Reference proteome</keyword>
<accession>A0ABV5FVA5</accession>
<comment type="caution">
    <text evidence="2">The sequence shown here is derived from an EMBL/GenBank/DDBJ whole genome shotgun (WGS) entry which is preliminary data.</text>
</comment>
<proteinExistence type="predicted"/>
<evidence type="ECO:0000313" key="2">
    <source>
        <dbReference type="EMBL" id="MFB9070581.1"/>
    </source>
</evidence>
<reference evidence="2 3" key="1">
    <citation type="submission" date="2024-09" db="EMBL/GenBank/DDBJ databases">
        <authorList>
            <person name="Sun Q."/>
            <person name="Mori K."/>
        </authorList>
    </citation>
    <scope>NUCLEOTIDE SEQUENCE [LARGE SCALE GENOMIC DNA]</scope>
    <source>
        <strain evidence="2 3">CCM 7609</strain>
    </source>
</reference>
<organism evidence="2 3">
    <name type="scientific">Citricoccus parietis</name>
    <dbReference type="NCBI Taxonomy" id="592307"/>
    <lineage>
        <taxon>Bacteria</taxon>
        <taxon>Bacillati</taxon>
        <taxon>Actinomycetota</taxon>
        <taxon>Actinomycetes</taxon>
        <taxon>Micrococcales</taxon>
        <taxon>Micrococcaceae</taxon>
        <taxon>Citricoccus</taxon>
    </lineage>
</organism>
<evidence type="ECO:0000256" key="1">
    <source>
        <dbReference type="SAM" id="MobiDB-lite"/>
    </source>
</evidence>
<sequence length="59" mass="6097">MAHRPLPSMTMATWRGMNRGSICGGRAPDGCGYGSARAGRRAEGREGMGSVLGFRGSGP</sequence>